<evidence type="ECO:0000256" key="2">
    <source>
        <dbReference type="ARBA" id="ARBA00022729"/>
    </source>
</evidence>
<evidence type="ECO:0000259" key="4">
    <source>
        <dbReference type="SMART" id="SM00062"/>
    </source>
</evidence>
<dbReference type="InterPro" id="IPR001638">
    <property type="entry name" value="Solute-binding_3/MltF_N"/>
</dbReference>
<dbReference type="STRING" id="716816.BST96_08525"/>
<name>A0A1X9NF48_9GAMM</name>
<dbReference type="PANTHER" id="PTHR35936:SF38">
    <property type="entry name" value="GLUTAMINE-BINDING PERIPLASMIC PROTEIN"/>
    <property type="match status" value="1"/>
</dbReference>
<dbReference type="RefSeq" id="WP_085758293.1">
    <property type="nucleotide sequence ID" value="NZ_CP019343.1"/>
</dbReference>
<organism evidence="5 6">
    <name type="scientific">Oceanicoccus sagamiensis</name>
    <dbReference type="NCBI Taxonomy" id="716816"/>
    <lineage>
        <taxon>Bacteria</taxon>
        <taxon>Pseudomonadati</taxon>
        <taxon>Pseudomonadota</taxon>
        <taxon>Gammaproteobacteria</taxon>
        <taxon>Cellvibrionales</taxon>
        <taxon>Spongiibacteraceae</taxon>
        <taxon>Oceanicoccus</taxon>
    </lineage>
</organism>
<dbReference type="AlphaFoldDB" id="A0A1X9NF48"/>
<gene>
    <name evidence="5" type="ORF">BST96_08525</name>
</gene>
<dbReference type="OrthoDB" id="9768183at2"/>
<feature type="chain" id="PRO_5011987740" description="Solute-binding protein family 3/N-terminal domain-containing protein" evidence="3">
    <location>
        <begin position="23"/>
        <end position="270"/>
    </location>
</feature>
<accession>A0A1X9NF48</accession>
<keyword evidence="6" id="KW-1185">Reference proteome</keyword>
<feature type="signal peptide" evidence="3">
    <location>
        <begin position="1"/>
        <end position="22"/>
    </location>
</feature>
<dbReference type="PANTHER" id="PTHR35936">
    <property type="entry name" value="MEMBRANE-BOUND LYTIC MUREIN TRANSGLYCOSYLASE F"/>
    <property type="match status" value="1"/>
</dbReference>
<keyword evidence="2 3" id="KW-0732">Signal</keyword>
<dbReference type="Pfam" id="PF00497">
    <property type="entry name" value="SBP_bac_3"/>
    <property type="match status" value="1"/>
</dbReference>
<evidence type="ECO:0000256" key="1">
    <source>
        <dbReference type="ARBA" id="ARBA00010333"/>
    </source>
</evidence>
<dbReference type="SUPFAM" id="SSF53850">
    <property type="entry name" value="Periplasmic binding protein-like II"/>
    <property type="match status" value="1"/>
</dbReference>
<sequence>MHHLIKTLVLLSAMLFSFTAFAADPKNSQRDFQQILDSGELRIGVALFSPWVMRAKDGQLVGSEIDMARRLAADMGIKPEIGLYEWTALIDTLEKGEIDIIISGMGIKPNRALRVNFSRPYGDAGIGLAANTELTKDFKSIDDMKRSSINIGVQTDSVSASVAQRMFSKTNIKTYPTQEGLVDAVLKGELHAMIAANPLPRFVALQHPEKVDMPLVKPLLAFKEGMAINKGDADFLNFINSWVVARTADAWIPSTRRYWLESLEWQEQVK</sequence>
<protein>
    <recommendedName>
        <fullName evidence="4">Solute-binding protein family 3/N-terminal domain-containing protein</fullName>
    </recommendedName>
</protein>
<evidence type="ECO:0000256" key="3">
    <source>
        <dbReference type="SAM" id="SignalP"/>
    </source>
</evidence>
<dbReference type="EMBL" id="CP019343">
    <property type="protein sequence ID" value="ARN74159.1"/>
    <property type="molecule type" value="Genomic_DNA"/>
</dbReference>
<comment type="similarity">
    <text evidence="1">Belongs to the bacterial solute-binding protein 3 family.</text>
</comment>
<dbReference type="Gene3D" id="3.40.190.10">
    <property type="entry name" value="Periplasmic binding protein-like II"/>
    <property type="match status" value="2"/>
</dbReference>
<dbReference type="KEGG" id="osg:BST96_08525"/>
<evidence type="ECO:0000313" key="6">
    <source>
        <dbReference type="Proteomes" id="UP000193450"/>
    </source>
</evidence>
<reference evidence="5 6" key="1">
    <citation type="submission" date="2016-11" db="EMBL/GenBank/DDBJ databases">
        <title>Trade-off between light-utilization and light-protection in marine flavobacteria.</title>
        <authorList>
            <person name="Kumagai Y."/>
        </authorList>
    </citation>
    <scope>NUCLEOTIDE SEQUENCE [LARGE SCALE GENOMIC DNA]</scope>
    <source>
        <strain evidence="5 6">NBRC 107125</strain>
    </source>
</reference>
<proteinExistence type="inferred from homology"/>
<feature type="domain" description="Solute-binding protein family 3/N-terminal" evidence="4">
    <location>
        <begin position="40"/>
        <end position="255"/>
    </location>
</feature>
<dbReference type="Proteomes" id="UP000193450">
    <property type="component" value="Chromosome"/>
</dbReference>
<evidence type="ECO:0000313" key="5">
    <source>
        <dbReference type="EMBL" id="ARN74159.1"/>
    </source>
</evidence>
<dbReference type="SMART" id="SM00062">
    <property type="entry name" value="PBPb"/>
    <property type="match status" value="1"/>
</dbReference>